<evidence type="ECO:0000256" key="6">
    <source>
        <dbReference type="SAM" id="SignalP"/>
    </source>
</evidence>
<comment type="similarity">
    <text evidence="2 5">Belongs to the aldose epimerase family.</text>
</comment>
<evidence type="ECO:0000256" key="3">
    <source>
        <dbReference type="ARBA" id="ARBA00023235"/>
    </source>
</evidence>
<reference evidence="7 8" key="1">
    <citation type="submission" date="2020-06" db="EMBL/GenBank/DDBJ databases">
        <title>Sphingomonas hominis sp. nov., a member of the Sphingomonas, isolated from the hair of a 22-year-old girl.</title>
        <authorList>
            <person name="Zhang D.-F."/>
            <person name="Cui X.-W."/>
        </authorList>
    </citation>
    <scope>NUCLEOTIDE SEQUENCE [LARGE SCALE GENOMIC DNA]</scope>
    <source>
        <strain evidence="7 8">HHU CXW</strain>
    </source>
</reference>
<comment type="pathway">
    <text evidence="1 5">Carbohydrate metabolism; hexose metabolism.</text>
</comment>
<keyword evidence="6" id="KW-0732">Signal</keyword>
<dbReference type="EMBL" id="JABULH010000003">
    <property type="protein sequence ID" value="NTS65404.1"/>
    <property type="molecule type" value="Genomic_DNA"/>
</dbReference>
<dbReference type="InterPro" id="IPR015443">
    <property type="entry name" value="Aldose_1-epimerase"/>
</dbReference>
<name>A0ABX2JI19_9SPHN</name>
<dbReference type="RefSeq" id="WP_174194026.1">
    <property type="nucleotide sequence ID" value="NZ_JABULH010000003.1"/>
</dbReference>
<dbReference type="InterPro" id="IPR011013">
    <property type="entry name" value="Gal_mutarotase_sf_dom"/>
</dbReference>
<evidence type="ECO:0000256" key="5">
    <source>
        <dbReference type="PIRNR" id="PIRNR005096"/>
    </source>
</evidence>
<dbReference type="Gene3D" id="2.70.98.10">
    <property type="match status" value="1"/>
</dbReference>
<evidence type="ECO:0000313" key="7">
    <source>
        <dbReference type="EMBL" id="NTS65404.1"/>
    </source>
</evidence>
<dbReference type="SUPFAM" id="SSF74650">
    <property type="entry name" value="Galactose mutarotase-like"/>
    <property type="match status" value="1"/>
</dbReference>
<dbReference type="PIRSF" id="PIRSF005096">
    <property type="entry name" value="GALM"/>
    <property type="match status" value="1"/>
</dbReference>
<dbReference type="InterPro" id="IPR014718">
    <property type="entry name" value="GH-type_carb-bd"/>
</dbReference>
<evidence type="ECO:0000256" key="1">
    <source>
        <dbReference type="ARBA" id="ARBA00005028"/>
    </source>
</evidence>
<proteinExistence type="inferred from homology"/>
<dbReference type="NCBIfam" id="NF008277">
    <property type="entry name" value="PRK11055.1"/>
    <property type="match status" value="1"/>
</dbReference>
<keyword evidence="4 5" id="KW-0119">Carbohydrate metabolism</keyword>
<dbReference type="Proteomes" id="UP000621447">
    <property type="component" value="Unassembled WGS sequence"/>
</dbReference>
<dbReference type="PANTHER" id="PTHR10091:SF0">
    <property type="entry name" value="GALACTOSE MUTAROTASE"/>
    <property type="match status" value="1"/>
</dbReference>
<dbReference type="EC" id="5.1.3.3" evidence="5"/>
<keyword evidence="3 5" id="KW-0413">Isomerase</keyword>
<accession>A0ABX2JI19</accession>
<dbReference type="CDD" id="cd09019">
    <property type="entry name" value="galactose_mutarotase_like"/>
    <property type="match status" value="1"/>
</dbReference>
<evidence type="ECO:0000256" key="4">
    <source>
        <dbReference type="ARBA" id="ARBA00023277"/>
    </source>
</evidence>
<dbReference type="InterPro" id="IPR008183">
    <property type="entry name" value="Aldose_1/G6P_1-epimerase"/>
</dbReference>
<evidence type="ECO:0000256" key="2">
    <source>
        <dbReference type="ARBA" id="ARBA00006206"/>
    </source>
</evidence>
<comment type="catalytic activity">
    <reaction evidence="5">
        <text>alpha-D-glucose = beta-D-glucose</text>
        <dbReference type="Rhea" id="RHEA:10264"/>
        <dbReference type="ChEBI" id="CHEBI:15903"/>
        <dbReference type="ChEBI" id="CHEBI:17925"/>
        <dbReference type="EC" id="5.1.3.3"/>
    </reaction>
</comment>
<dbReference type="PANTHER" id="PTHR10091">
    <property type="entry name" value="ALDOSE-1-EPIMERASE"/>
    <property type="match status" value="1"/>
</dbReference>
<feature type="chain" id="PRO_5045971990" description="Aldose 1-epimerase" evidence="6">
    <location>
        <begin position="29"/>
        <end position="387"/>
    </location>
</feature>
<organism evidence="7 8">
    <name type="scientific">Sphingomonas hominis</name>
    <dbReference type="NCBI Taxonomy" id="2741495"/>
    <lineage>
        <taxon>Bacteria</taxon>
        <taxon>Pseudomonadati</taxon>
        <taxon>Pseudomonadota</taxon>
        <taxon>Alphaproteobacteria</taxon>
        <taxon>Sphingomonadales</taxon>
        <taxon>Sphingomonadaceae</taxon>
        <taxon>Sphingomonas</taxon>
    </lineage>
</organism>
<gene>
    <name evidence="7" type="ORF">HRV97_09535</name>
</gene>
<feature type="signal peptide" evidence="6">
    <location>
        <begin position="1"/>
        <end position="28"/>
    </location>
</feature>
<comment type="caution">
    <text evidence="7">The sequence shown here is derived from an EMBL/GenBank/DDBJ whole genome shotgun (WGS) entry which is preliminary data.</text>
</comment>
<dbReference type="Pfam" id="PF01263">
    <property type="entry name" value="Aldose_epim"/>
    <property type="match status" value="1"/>
</dbReference>
<evidence type="ECO:0000313" key="8">
    <source>
        <dbReference type="Proteomes" id="UP000621447"/>
    </source>
</evidence>
<sequence length="387" mass="41202">MRRNARLFIRFVAAACALPLLASRSVTAAQAATAKREAFGALSDGTRIEAVVLTGKNGVSARVITLGATLQALNAPDRAGRIADVTLGYDDAKSYIDRPNFWGQTVGRYANRIAGGRFMLDGKQVQLPLNDKTNSLHGGTTGFDKRVWRISDVSQKNGIARVAMTLTSPAGDQGYPGTLNVTVTYSLDDRGALTIDFDATTDAPTIVNMTNHALFNMAGEGQPGALAQRMTIAASRYTPVNAALIPTGALAPVAGTPFDFRTARAIDEVVRDGRDPQIVAGRGIDHNFVLDAGRTAEPKLAVRLEDSGSGRVLEVLTDQPGVQVYTGNFLNGALVGKSGHLYRMGDGVALEPQLFPDTPNQPAFGSARVAPGKPYHHRMIYRVSVAR</sequence>
<dbReference type="InterPro" id="IPR047215">
    <property type="entry name" value="Galactose_mutarotase-like"/>
</dbReference>
<keyword evidence="8" id="KW-1185">Reference proteome</keyword>
<protein>
    <recommendedName>
        <fullName evidence="5">Aldose 1-epimerase</fullName>
        <ecNumber evidence="5">5.1.3.3</ecNumber>
    </recommendedName>
</protein>